<accession>A0A557NVW4</accession>
<proteinExistence type="predicted"/>
<reference evidence="1 2" key="1">
    <citation type="submission" date="2019-07" db="EMBL/GenBank/DDBJ databases">
        <title>The draft genome sequence of Vibrio algivorus M1486.</title>
        <authorList>
            <person name="Meng X."/>
        </authorList>
    </citation>
    <scope>NUCLEOTIDE SEQUENCE [LARGE SCALE GENOMIC DNA]</scope>
    <source>
        <strain evidence="1 2">M1486</strain>
    </source>
</reference>
<evidence type="ECO:0000313" key="2">
    <source>
        <dbReference type="Proteomes" id="UP000319828"/>
    </source>
</evidence>
<name>A0A557NVW4_9VIBR</name>
<protein>
    <submittedName>
        <fullName evidence="1">Uncharacterized protein</fullName>
    </submittedName>
</protein>
<dbReference type="Proteomes" id="UP000319828">
    <property type="component" value="Unassembled WGS sequence"/>
</dbReference>
<organism evidence="1 2">
    <name type="scientific">Vibrio algivorus</name>
    <dbReference type="NCBI Taxonomy" id="1667024"/>
    <lineage>
        <taxon>Bacteria</taxon>
        <taxon>Pseudomonadati</taxon>
        <taxon>Pseudomonadota</taxon>
        <taxon>Gammaproteobacteria</taxon>
        <taxon>Vibrionales</taxon>
        <taxon>Vibrionaceae</taxon>
        <taxon>Vibrio</taxon>
    </lineage>
</organism>
<dbReference type="AlphaFoldDB" id="A0A557NVW4"/>
<gene>
    <name evidence="1" type="ORF">FOF44_16595</name>
</gene>
<sequence>MDLYNATSLTRSTQPYGSNELEVKTFSKRFAKKVLKKCLTRTFKSLKWPPCSTRRAKRFQ</sequence>
<evidence type="ECO:0000313" key="1">
    <source>
        <dbReference type="EMBL" id="TVO32586.1"/>
    </source>
</evidence>
<dbReference type="EMBL" id="VMKJ01000053">
    <property type="protein sequence ID" value="TVO32586.1"/>
    <property type="molecule type" value="Genomic_DNA"/>
</dbReference>
<comment type="caution">
    <text evidence="1">The sequence shown here is derived from an EMBL/GenBank/DDBJ whole genome shotgun (WGS) entry which is preliminary data.</text>
</comment>